<proteinExistence type="predicted"/>
<reference evidence="2" key="2">
    <citation type="submission" date="2024-10" db="UniProtKB">
        <authorList>
            <consortium name="EnsemblProtists"/>
        </authorList>
    </citation>
    <scope>IDENTIFICATION</scope>
</reference>
<feature type="compositionally biased region" description="Low complexity" evidence="1">
    <location>
        <begin position="90"/>
        <end position="107"/>
    </location>
</feature>
<dbReference type="GeneID" id="17268414"/>
<dbReference type="AlphaFoldDB" id="A0A0D3JH82"/>
<keyword evidence="3" id="KW-1185">Reference proteome</keyword>
<name>A0A0D3JH82_EMIH1</name>
<evidence type="ECO:0000313" key="2">
    <source>
        <dbReference type="EnsemblProtists" id="EOD22867"/>
    </source>
</evidence>
<organism evidence="2 3">
    <name type="scientific">Emiliania huxleyi (strain CCMP1516)</name>
    <dbReference type="NCBI Taxonomy" id="280463"/>
    <lineage>
        <taxon>Eukaryota</taxon>
        <taxon>Haptista</taxon>
        <taxon>Haptophyta</taxon>
        <taxon>Prymnesiophyceae</taxon>
        <taxon>Isochrysidales</taxon>
        <taxon>Noelaerhabdaceae</taxon>
        <taxon>Emiliania</taxon>
    </lineage>
</organism>
<feature type="region of interest" description="Disordered" evidence="1">
    <location>
        <begin position="55"/>
        <end position="148"/>
    </location>
</feature>
<dbReference type="Proteomes" id="UP000013827">
    <property type="component" value="Unassembled WGS sequence"/>
</dbReference>
<dbReference type="KEGG" id="ehx:EMIHUDRAFT_432066"/>
<dbReference type="HOGENOM" id="CLU_1582779_0_0_1"/>
<evidence type="ECO:0000256" key="1">
    <source>
        <dbReference type="SAM" id="MobiDB-lite"/>
    </source>
</evidence>
<feature type="compositionally biased region" description="Low complexity" evidence="1">
    <location>
        <begin position="116"/>
        <end position="125"/>
    </location>
</feature>
<dbReference type="PaxDb" id="2903-EOD22867"/>
<feature type="compositionally biased region" description="Low complexity" evidence="1">
    <location>
        <begin position="132"/>
        <end position="141"/>
    </location>
</feature>
<accession>A0A0D3JH82</accession>
<sequence length="170" mass="18848">MDRRRLTDCTSRRRRLSCSSTAPTSTRCSTRLWGLSCLSCPSRCRSRRALPACSAARPRPLPRRPRYPPPRRTAPFLSSRARPPPPPRLIPSSMPPSIASMCSSSHPLCRPPPGAPTAARSAAAPQTKTRAQRAPAARSAAAGGGQQVRKFKRHFRFRTFAKIFKIRYKS</sequence>
<protein>
    <submittedName>
        <fullName evidence="2">Uncharacterized protein</fullName>
    </submittedName>
</protein>
<dbReference type="EnsemblProtists" id="EOD22867">
    <property type="protein sequence ID" value="EOD22867"/>
    <property type="gene ID" value="EMIHUDRAFT_432066"/>
</dbReference>
<dbReference type="RefSeq" id="XP_005775296.1">
    <property type="nucleotide sequence ID" value="XM_005775239.1"/>
</dbReference>
<evidence type="ECO:0000313" key="3">
    <source>
        <dbReference type="Proteomes" id="UP000013827"/>
    </source>
</evidence>
<reference evidence="3" key="1">
    <citation type="journal article" date="2013" name="Nature">
        <title>Pan genome of the phytoplankton Emiliania underpins its global distribution.</title>
        <authorList>
            <person name="Read B.A."/>
            <person name="Kegel J."/>
            <person name="Klute M.J."/>
            <person name="Kuo A."/>
            <person name="Lefebvre S.C."/>
            <person name="Maumus F."/>
            <person name="Mayer C."/>
            <person name="Miller J."/>
            <person name="Monier A."/>
            <person name="Salamov A."/>
            <person name="Young J."/>
            <person name="Aguilar M."/>
            <person name="Claverie J.M."/>
            <person name="Frickenhaus S."/>
            <person name="Gonzalez K."/>
            <person name="Herman E.K."/>
            <person name="Lin Y.C."/>
            <person name="Napier J."/>
            <person name="Ogata H."/>
            <person name="Sarno A.F."/>
            <person name="Shmutz J."/>
            <person name="Schroeder D."/>
            <person name="de Vargas C."/>
            <person name="Verret F."/>
            <person name="von Dassow P."/>
            <person name="Valentin K."/>
            <person name="Van de Peer Y."/>
            <person name="Wheeler G."/>
            <person name="Dacks J.B."/>
            <person name="Delwiche C.F."/>
            <person name="Dyhrman S.T."/>
            <person name="Glockner G."/>
            <person name="John U."/>
            <person name="Richards T."/>
            <person name="Worden A.Z."/>
            <person name="Zhang X."/>
            <person name="Grigoriev I.V."/>
            <person name="Allen A.E."/>
            <person name="Bidle K."/>
            <person name="Borodovsky M."/>
            <person name="Bowler C."/>
            <person name="Brownlee C."/>
            <person name="Cock J.M."/>
            <person name="Elias M."/>
            <person name="Gladyshev V.N."/>
            <person name="Groth M."/>
            <person name="Guda C."/>
            <person name="Hadaegh A."/>
            <person name="Iglesias-Rodriguez M.D."/>
            <person name="Jenkins J."/>
            <person name="Jones B.M."/>
            <person name="Lawson T."/>
            <person name="Leese F."/>
            <person name="Lindquist E."/>
            <person name="Lobanov A."/>
            <person name="Lomsadze A."/>
            <person name="Malik S.B."/>
            <person name="Marsh M.E."/>
            <person name="Mackinder L."/>
            <person name="Mock T."/>
            <person name="Mueller-Roeber B."/>
            <person name="Pagarete A."/>
            <person name="Parker M."/>
            <person name="Probert I."/>
            <person name="Quesneville H."/>
            <person name="Raines C."/>
            <person name="Rensing S.A."/>
            <person name="Riano-Pachon D.M."/>
            <person name="Richier S."/>
            <person name="Rokitta S."/>
            <person name="Shiraiwa Y."/>
            <person name="Soanes D.M."/>
            <person name="van der Giezen M."/>
            <person name="Wahlund T.M."/>
            <person name="Williams B."/>
            <person name="Wilson W."/>
            <person name="Wolfe G."/>
            <person name="Wurch L.L."/>
        </authorList>
    </citation>
    <scope>NUCLEOTIDE SEQUENCE</scope>
</reference>